<evidence type="ECO:0000313" key="1">
    <source>
        <dbReference type="EMBL" id="NYJ21632.1"/>
    </source>
</evidence>
<evidence type="ECO:0000313" key="2">
    <source>
        <dbReference type="Proteomes" id="UP000537260"/>
    </source>
</evidence>
<comment type="caution">
    <text evidence="1">The sequence shown here is derived from an EMBL/GenBank/DDBJ whole genome shotgun (WGS) entry which is preliminary data.</text>
</comment>
<proteinExistence type="predicted"/>
<dbReference type="AlphaFoldDB" id="A0A7Z0EIS4"/>
<dbReference type="Proteomes" id="UP000537260">
    <property type="component" value="Unassembled WGS sequence"/>
</dbReference>
<sequence length="37" mass="3791">MMKTAQLTIASGANNGAAFGIAFRAHPPVSSFSPRSV</sequence>
<reference evidence="1 2" key="1">
    <citation type="submission" date="2020-07" db="EMBL/GenBank/DDBJ databases">
        <title>Sequencing the genomes of 1000 actinobacteria strains.</title>
        <authorList>
            <person name="Klenk H.-P."/>
        </authorList>
    </citation>
    <scope>NUCLEOTIDE SEQUENCE [LARGE SCALE GENOMIC DNA]</scope>
    <source>
        <strain evidence="1 2">LI1</strain>
    </source>
</reference>
<dbReference type="EMBL" id="JACCFM010000001">
    <property type="protein sequence ID" value="NYJ21632.1"/>
    <property type="molecule type" value="Genomic_DNA"/>
</dbReference>
<gene>
    <name evidence="1" type="ORF">HNR05_003423</name>
</gene>
<protein>
    <submittedName>
        <fullName evidence="1">Uncharacterized protein</fullName>
    </submittedName>
</protein>
<keyword evidence="2" id="KW-1185">Reference proteome</keyword>
<accession>A0A7Z0EIS4</accession>
<name>A0A7Z0EIS4_9MICO</name>
<organism evidence="1 2">
    <name type="scientific">Glaciibacter psychrotolerans</name>
    <dbReference type="NCBI Taxonomy" id="670054"/>
    <lineage>
        <taxon>Bacteria</taxon>
        <taxon>Bacillati</taxon>
        <taxon>Actinomycetota</taxon>
        <taxon>Actinomycetes</taxon>
        <taxon>Micrococcales</taxon>
        <taxon>Microbacteriaceae</taxon>
        <taxon>Glaciibacter</taxon>
    </lineage>
</organism>